<dbReference type="PANTHER" id="PTHR11516">
    <property type="entry name" value="PYRUVATE DEHYDROGENASE E1 COMPONENT, ALPHA SUBUNIT BACTERIAL AND ORGANELLAR"/>
    <property type="match status" value="1"/>
</dbReference>
<feature type="domain" description="Dehydrogenase E1 component" evidence="4">
    <location>
        <begin position="29"/>
        <end position="325"/>
    </location>
</feature>
<sequence>MSMYKLHLLTEEPEMYTPTKELAISACQTMLRIRNMEMVLHDLYKEKKIRGFCHLAIGQEAISAGIELVLGAKDVLITSYRCHPFALISGMDAKEIVCEMLGSVDGCARGKGGSMHLYGDRFLGGHGIVGAQVPLGLGAAFAEKYRSVQNDSLSKKPAEPEGVVGEWTNKIWNVFKCQNVTIAAFGDGASNQGQIYESLNMAALWKLPIIFLCENNEYGMGTPVSRASASTTIYNRFSFVPGILLDSTDVFAVAGAMKYAREHALTKGPIIVECSTYRFNNHSMTDAFVGYRNPAEIDLRRKKDSIEWIKKYMGEDADKKVSELNELAHSEMTKIGGISVNSPRCSAADFTTDILV</sequence>
<dbReference type="InterPro" id="IPR029061">
    <property type="entry name" value="THDP-binding"/>
</dbReference>
<proteinExistence type="predicted"/>
<dbReference type="Proteomes" id="UP000005622">
    <property type="component" value="Unassembled WGS sequence"/>
</dbReference>
<name>H8ZDJ3_NEMA1</name>
<evidence type="ECO:0000256" key="3">
    <source>
        <dbReference type="ARBA" id="ARBA00023052"/>
    </source>
</evidence>
<organism evidence="5">
    <name type="scientific">Nematocida ausubeli (strain ATCC PRA-371 / ERTm2)</name>
    <name type="common">Nematode killer fungus</name>
    <dbReference type="NCBI Taxonomy" id="1913371"/>
    <lineage>
        <taxon>Eukaryota</taxon>
        <taxon>Fungi</taxon>
        <taxon>Fungi incertae sedis</taxon>
        <taxon>Microsporidia</taxon>
        <taxon>Nematocida</taxon>
    </lineage>
</organism>
<dbReference type="GO" id="GO:0006086">
    <property type="term" value="P:pyruvate decarboxylation to acetyl-CoA"/>
    <property type="evidence" value="ECO:0007669"/>
    <property type="project" value="TreeGrafter"/>
</dbReference>
<keyword evidence="5" id="KW-0670">Pyruvate</keyword>
<dbReference type="AlphaFoldDB" id="H8ZDJ3"/>
<dbReference type="GO" id="GO:0004739">
    <property type="term" value="F:pyruvate dehydrogenase (acetyl-transferring) activity"/>
    <property type="evidence" value="ECO:0007669"/>
    <property type="project" value="TreeGrafter"/>
</dbReference>
<dbReference type="InterPro" id="IPR001017">
    <property type="entry name" value="DH_E1"/>
</dbReference>
<keyword evidence="3" id="KW-0786">Thiamine pyrophosphate</keyword>
<dbReference type="EMBL" id="JH604636">
    <property type="protein sequence ID" value="EHY65218.1"/>
    <property type="molecule type" value="Genomic_DNA"/>
</dbReference>
<dbReference type="STRING" id="944018.H8ZDJ3"/>
<dbReference type="InterPro" id="IPR050642">
    <property type="entry name" value="PDH_E1_Alpha_Subunit"/>
</dbReference>
<evidence type="ECO:0000259" key="4">
    <source>
        <dbReference type="Pfam" id="PF00676"/>
    </source>
</evidence>
<dbReference type="SUPFAM" id="SSF52518">
    <property type="entry name" value="Thiamin diphosphate-binding fold (THDP-binding)"/>
    <property type="match status" value="1"/>
</dbReference>
<reference evidence="5" key="1">
    <citation type="submission" date="2011-03" db="EMBL/GenBank/DDBJ databases">
        <title>The Genome Sequence of Nematocida sp1 strain ERTm2.</title>
        <authorList>
            <consortium name="The Broad Institute Genome Sequencing Platform"/>
            <consortium name="The Broad Institute Genome Sequencing Center for Infectious Disease"/>
            <person name="Cuomo C."/>
            <person name="Troemel E."/>
            <person name="Young S.K."/>
            <person name="Zeng Q."/>
            <person name="Gargeya S."/>
            <person name="Fitzgerald M."/>
            <person name="Haas B."/>
            <person name="Abouelleil A."/>
            <person name="Alvarado L."/>
            <person name="Arachchi H.M."/>
            <person name="Berlin A."/>
            <person name="Brown A."/>
            <person name="Chapman S.B."/>
            <person name="Chen Z."/>
            <person name="Dunbar C."/>
            <person name="Freedman E."/>
            <person name="Gearin G."/>
            <person name="Gellesch M."/>
            <person name="Goldberg J."/>
            <person name="Griggs A."/>
            <person name="Gujja S."/>
            <person name="Heilman E.R."/>
            <person name="Heiman D."/>
            <person name="Howarth C."/>
            <person name="Larson L."/>
            <person name="Lui A."/>
            <person name="MacDonald P.J.P."/>
            <person name="Mehta T."/>
            <person name="Montmayeur A."/>
            <person name="Murphy C."/>
            <person name="Neiman D."/>
            <person name="Pearson M."/>
            <person name="Priest M."/>
            <person name="Roberts A."/>
            <person name="Saif S."/>
            <person name="Shea T."/>
            <person name="Shenoy N."/>
            <person name="Sisk P."/>
            <person name="Stolte C."/>
            <person name="Sykes S."/>
            <person name="White J."/>
            <person name="Yandava C."/>
            <person name="Wortman J."/>
            <person name="Nusbaum C."/>
            <person name="Birren B."/>
        </authorList>
    </citation>
    <scope>NUCLEOTIDE SEQUENCE</scope>
    <source>
        <strain evidence="5">ERTm2</strain>
    </source>
</reference>
<evidence type="ECO:0000256" key="1">
    <source>
        <dbReference type="ARBA" id="ARBA00001964"/>
    </source>
</evidence>
<dbReference type="CDD" id="cd02000">
    <property type="entry name" value="TPP_E1_PDC_ADC_BCADC"/>
    <property type="match status" value="1"/>
</dbReference>
<protein>
    <submittedName>
        <fullName evidence="5">Pyruvate dehydrogenase E1 component alpha subunit</fullName>
    </submittedName>
</protein>
<dbReference type="Gene3D" id="3.40.50.970">
    <property type="match status" value="1"/>
</dbReference>
<evidence type="ECO:0000256" key="2">
    <source>
        <dbReference type="ARBA" id="ARBA00023002"/>
    </source>
</evidence>
<gene>
    <name evidence="5" type="ORF">NERG_01664</name>
</gene>
<accession>H8ZDJ3</accession>
<dbReference type="Pfam" id="PF00676">
    <property type="entry name" value="E1_dh"/>
    <property type="match status" value="1"/>
</dbReference>
<keyword evidence="2" id="KW-0560">Oxidoreductase</keyword>
<dbReference type="HOGENOM" id="CLU_029393_5_2_1"/>
<comment type="cofactor">
    <cofactor evidence="1">
        <name>thiamine diphosphate</name>
        <dbReference type="ChEBI" id="CHEBI:58937"/>
    </cofactor>
</comment>
<evidence type="ECO:0000313" key="5">
    <source>
        <dbReference type="EMBL" id="EHY65218.1"/>
    </source>
</evidence>
<dbReference type="PANTHER" id="PTHR11516:SF60">
    <property type="entry name" value="PYRUVATE DEHYDROGENASE E1 COMPONENT SUBUNIT ALPHA"/>
    <property type="match status" value="1"/>
</dbReference>